<dbReference type="RefSeq" id="WP_075049523.1">
    <property type="nucleotide sequence ID" value="NZ_CP006867.1"/>
</dbReference>
<evidence type="ECO:0000313" key="2">
    <source>
        <dbReference type="EMBL" id="ALU12335.1"/>
    </source>
</evidence>
<proteinExistence type="predicted"/>
<protein>
    <recommendedName>
        <fullName evidence="1">CBS domain-containing protein</fullName>
    </recommendedName>
</protein>
<dbReference type="STRING" id="940295.EYM_02555"/>
<dbReference type="GeneID" id="30679909"/>
<reference evidence="2 3" key="1">
    <citation type="submission" date="2013-11" db="EMBL/GenBank/DDBJ databases">
        <title>Comparative genomics of Ignicoccus.</title>
        <authorList>
            <person name="Podar M."/>
        </authorList>
    </citation>
    <scope>NUCLEOTIDE SEQUENCE [LARGE SCALE GENOMIC DNA]</scope>
    <source>
        <strain evidence="2 3">DSM 13165</strain>
    </source>
</reference>
<accession>A0A0U3FPW6</accession>
<dbReference type="InterPro" id="IPR046342">
    <property type="entry name" value="CBS_dom_sf"/>
</dbReference>
<dbReference type="SUPFAM" id="SSF54631">
    <property type="entry name" value="CBS-domain pair"/>
    <property type="match status" value="1"/>
</dbReference>
<dbReference type="EMBL" id="CP006867">
    <property type="protein sequence ID" value="ALU12335.1"/>
    <property type="molecule type" value="Genomic_DNA"/>
</dbReference>
<feature type="domain" description="CBS" evidence="1">
    <location>
        <begin position="195"/>
        <end position="243"/>
    </location>
</feature>
<evidence type="ECO:0000259" key="1">
    <source>
        <dbReference type="Pfam" id="PF00571"/>
    </source>
</evidence>
<name>A0A0U3FPW6_9CREN</name>
<dbReference type="InterPro" id="IPR000644">
    <property type="entry name" value="CBS_dom"/>
</dbReference>
<dbReference type="KEGG" id="iis:EYM_02555"/>
<dbReference type="Gene3D" id="3.10.580.10">
    <property type="entry name" value="CBS-domain"/>
    <property type="match status" value="1"/>
</dbReference>
<gene>
    <name evidence="2" type="ORF">EYM_02555</name>
</gene>
<organism evidence="2 3">
    <name type="scientific">Ignicoccus islandicus DSM 13165</name>
    <dbReference type="NCBI Taxonomy" id="940295"/>
    <lineage>
        <taxon>Archaea</taxon>
        <taxon>Thermoproteota</taxon>
        <taxon>Thermoprotei</taxon>
        <taxon>Desulfurococcales</taxon>
        <taxon>Desulfurococcaceae</taxon>
        <taxon>Ignicoccus</taxon>
    </lineage>
</organism>
<dbReference type="AlphaFoldDB" id="A0A0U3FPW6"/>
<evidence type="ECO:0000313" key="3">
    <source>
        <dbReference type="Proteomes" id="UP000060778"/>
    </source>
</evidence>
<sequence>MITHTTVGPLARDVSLLDIAKTMVMSNSNYVLLEGAPIKLVDSVQVLRAISTANSVVDLADLLSSEAEQWSYEVPIVNDEREARKELVVRDLNAVVLKGGNVASSIYLLGKFMKSLPDLQAKDVLDSRVLLADPMMSIKEAIVRSLTFNLNGYLFVGQKRIMGYVTPLRFLEHFTREEVLSMINAGDPRTLEEAVGDIVSSSEVYYFYEAKVKELATQMLNSQMEVLPIVDKSKKMVGVVKAKVLLGYTL</sequence>
<dbReference type="Pfam" id="PF00571">
    <property type="entry name" value="CBS"/>
    <property type="match status" value="1"/>
</dbReference>
<dbReference type="Proteomes" id="UP000060778">
    <property type="component" value="Chromosome"/>
</dbReference>
<keyword evidence="3" id="KW-1185">Reference proteome</keyword>